<dbReference type="SUPFAM" id="SSF53756">
    <property type="entry name" value="UDP-Glycosyltransferase/glycogen phosphorylase"/>
    <property type="match status" value="1"/>
</dbReference>
<gene>
    <name evidence="5" type="primary">tagE</name>
    <name evidence="4" type="ORF">LES8486_01240</name>
    <name evidence="5" type="ORF">LES9216_01387</name>
</gene>
<dbReference type="InterPro" id="IPR001296">
    <property type="entry name" value="Glyco_trans_1"/>
</dbReference>
<evidence type="ECO:0000313" key="6">
    <source>
        <dbReference type="Proteomes" id="UP000237923"/>
    </source>
</evidence>
<dbReference type="PANTHER" id="PTHR12526:SF629">
    <property type="entry name" value="TEICHURONIC ACID BIOSYNTHESIS GLYCOSYLTRANSFERASE TUAH-RELATED"/>
    <property type="match status" value="1"/>
</dbReference>
<reference evidence="4 7" key="2">
    <citation type="submission" date="2018-02" db="EMBL/GenBank/DDBJ databases">
        <authorList>
            <person name="Rodrigo-Torres L."/>
            <person name="Arahal R. D."/>
            <person name="Lucena T."/>
        </authorList>
    </citation>
    <scope>NUCLEOTIDE SEQUENCE [LARGE SCALE GENOMIC DNA]</scope>
    <source>
        <strain evidence="4 7">CECT 8486</strain>
    </source>
</reference>
<proteinExistence type="predicted"/>
<dbReference type="Gene3D" id="3.40.50.2000">
    <property type="entry name" value="Glycogen Phosphorylase B"/>
    <property type="match status" value="3"/>
</dbReference>
<dbReference type="PANTHER" id="PTHR12526">
    <property type="entry name" value="GLYCOSYLTRANSFERASE"/>
    <property type="match status" value="1"/>
</dbReference>
<evidence type="ECO:0000313" key="7">
    <source>
        <dbReference type="Proteomes" id="UP000239237"/>
    </source>
</evidence>
<dbReference type="Proteomes" id="UP000237923">
    <property type="component" value="Unassembled WGS sequence"/>
</dbReference>
<reference evidence="5 6" key="1">
    <citation type="submission" date="2018-02" db="EMBL/GenBank/DDBJ databases">
        <authorList>
            <person name="Cohen D.B."/>
            <person name="Kent A.D."/>
        </authorList>
    </citation>
    <scope>NUCLEOTIDE SEQUENCE [LARGE SCALE GENOMIC DNA]</scope>
    <source>
        <strain evidence="5 6">CECT 9216</strain>
    </source>
</reference>
<keyword evidence="2 5" id="KW-0808">Transferase</keyword>
<organism evidence="5 6">
    <name type="scientific">Leuconostoc suionicum</name>
    <dbReference type="NCBI Taxonomy" id="1511761"/>
    <lineage>
        <taxon>Bacteria</taxon>
        <taxon>Bacillati</taxon>
        <taxon>Bacillota</taxon>
        <taxon>Bacilli</taxon>
        <taxon>Lactobacillales</taxon>
        <taxon>Lactobacillaceae</taxon>
        <taxon>Leuconostoc</taxon>
    </lineage>
</organism>
<dbReference type="Pfam" id="PF00534">
    <property type="entry name" value="Glycos_transf_1"/>
    <property type="match status" value="1"/>
</dbReference>
<evidence type="ECO:0000313" key="5">
    <source>
        <dbReference type="EMBL" id="SPE09240.1"/>
    </source>
</evidence>
<dbReference type="GeneID" id="99673154"/>
<evidence type="ECO:0000259" key="3">
    <source>
        <dbReference type="Pfam" id="PF00534"/>
    </source>
</evidence>
<accession>A0A2N9KF79</accession>
<evidence type="ECO:0000256" key="1">
    <source>
        <dbReference type="ARBA" id="ARBA00022676"/>
    </source>
</evidence>
<name>A0A2N9KF79_9LACO</name>
<dbReference type="RefSeq" id="WP_072612830.1">
    <property type="nucleotide sequence ID" value="NZ_AP017935.1"/>
</dbReference>
<dbReference type="Proteomes" id="UP000239237">
    <property type="component" value="Unassembled WGS sequence"/>
</dbReference>
<dbReference type="EC" id="2.4.1.52" evidence="4 5"/>
<dbReference type="EMBL" id="OKQU01000002">
    <property type="protein sequence ID" value="SPE09240.1"/>
    <property type="molecule type" value="Genomic_DNA"/>
</dbReference>
<sequence length="541" mass="62276">MIFFLNATMQPQKSGIEHAQLKRADLFRAHGERFKIVLREWDPLLHENIKATSLKSFEVINMFDYFQEATEVSNQTITVDKLDFGVANTHRVEELKKNRYLIYDINQQLIARVNYRTGQKQVISTELFDGFGNLYCVNMYDSRGFVSLSQWYTPDNKIGSETWQSPEGRTVLEAFNKINSDGSVEKVCWRLISRVGEIHIFDTLEQVTLHFLNLLNDEYWSKNEPNIFILDRAHLAQTVLPYLDKPSYNVLFLHNSHASDASHPEKGILNNNYEYSLFNINVYDAVVSATERQTNDIRSRFKPTTKLFTIPVGVIPMKQLRQRRVPMAERTFGKVVALARKAPEKQLDQLVKAVAYARQQVPQITLDLYGYKDPTNNFLAERLIESAIRENNLENIVTLHDYTDQVALVEQDAQVFGVTSSMEGFNLSLMEALGQGDIGVTYDVNYGPNSIIADGKNGYIVPLNDYKSMGEVLIHIFKNPRLMQQISDTSYEMSYRYSSDTVWAQWCLLLMDAKKMWPVKQANYFHMAINDLEGADEESEL</sequence>
<dbReference type="KEGG" id="lsu:A6B45_00050"/>
<keyword evidence="7" id="KW-1185">Reference proteome</keyword>
<evidence type="ECO:0000256" key="2">
    <source>
        <dbReference type="ARBA" id="ARBA00022679"/>
    </source>
</evidence>
<protein>
    <submittedName>
        <fullName evidence="4 5">Poly(Glycerol-phosphate) alpha-glucosyltransferase</fullName>
        <ecNumber evidence="4 5">2.4.1.52</ecNumber>
    </submittedName>
</protein>
<dbReference type="EMBL" id="OKQR01000002">
    <property type="protein sequence ID" value="SPD93584.1"/>
    <property type="molecule type" value="Genomic_DNA"/>
</dbReference>
<keyword evidence="1 5" id="KW-0328">Glycosyltransferase</keyword>
<evidence type="ECO:0000313" key="4">
    <source>
        <dbReference type="EMBL" id="SPD93584.1"/>
    </source>
</evidence>
<dbReference type="AlphaFoldDB" id="A0A2N9KF79"/>
<dbReference type="GO" id="GO:0047265">
    <property type="term" value="F:poly(glycerol-phosphate) alpha-glucosyltransferase activity"/>
    <property type="evidence" value="ECO:0007669"/>
    <property type="project" value="UniProtKB-EC"/>
</dbReference>
<feature type="domain" description="Glycosyl transferase family 1" evidence="3">
    <location>
        <begin position="334"/>
        <end position="492"/>
    </location>
</feature>